<evidence type="ECO:0000256" key="1">
    <source>
        <dbReference type="ARBA" id="ARBA00004417"/>
    </source>
</evidence>
<gene>
    <name evidence="17" type="ORF">EPJ80_10315</name>
</gene>
<dbReference type="EC" id="7.6.2.13" evidence="14"/>
<comment type="similarity">
    <text evidence="2">Belongs to the ABC transporter superfamily. AI-2 autoinducer porter (TC 3.A.1.2.8) family.</text>
</comment>
<name>A0A5C8CGN8_9SPIR</name>
<dbReference type="GO" id="GO:0016887">
    <property type="term" value="F:ATP hydrolysis activity"/>
    <property type="evidence" value="ECO:0007669"/>
    <property type="project" value="InterPro"/>
</dbReference>
<feature type="domain" description="ABC transporter" evidence="16">
    <location>
        <begin position="6"/>
        <end position="242"/>
    </location>
</feature>
<evidence type="ECO:0000256" key="10">
    <source>
        <dbReference type="ARBA" id="ARBA00022840"/>
    </source>
</evidence>
<dbReference type="InterPro" id="IPR017871">
    <property type="entry name" value="ABC_transporter-like_CS"/>
</dbReference>
<accession>A0A5C8CGN8</accession>
<dbReference type="PROSITE" id="PS50893">
    <property type="entry name" value="ABC_TRANSPORTER_2"/>
    <property type="match status" value="2"/>
</dbReference>
<dbReference type="RefSeq" id="WP_147758896.1">
    <property type="nucleotide sequence ID" value="NZ_SAXT01000005.1"/>
</dbReference>
<evidence type="ECO:0000313" key="17">
    <source>
        <dbReference type="EMBL" id="TXJ12076.1"/>
    </source>
</evidence>
<dbReference type="Gene3D" id="3.40.50.300">
    <property type="entry name" value="P-loop containing nucleotide triphosphate hydrolases"/>
    <property type="match status" value="2"/>
</dbReference>
<proteinExistence type="inferred from homology"/>
<reference evidence="17 18" key="1">
    <citation type="journal article" date="1992" name="Lakartidningen">
        <title>[Penicillin V and not amoxicillin is the first choice preparation in acute otitis].</title>
        <authorList>
            <person name="Kamme C."/>
            <person name="Lundgren K."/>
            <person name="Prellner K."/>
        </authorList>
    </citation>
    <scope>NUCLEOTIDE SEQUENCE [LARGE SCALE GENOMIC DNA]</scope>
    <source>
        <strain evidence="17 18">W1</strain>
    </source>
</reference>
<evidence type="ECO:0000256" key="3">
    <source>
        <dbReference type="ARBA" id="ARBA00011262"/>
    </source>
</evidence>
<comment type="catalytic activity">
    <reaction evidence="15">
        <text>ATP + H2O + (2R,4S)-2-methyl-2,3,3,4-tetrahydroxytetrahydrofuran-[AI-2-binding protein]Side 1 = ADP + phosphate + (2R,4S)-2-methyl-2,3,3,4-tetrahydroxytetrahydrofuranSide 2 + [AI-2-binding protein]Side 1.</text>
        <dbReference type="EC" id="7.6.2.13"/>
    </reaction>
</comment>
<keyword evidence="6" id="KW-1003">Cell membrane</keyword>
<dbReference type="InterPro" id="IPR003593">
    <property type="entry name" value="AAA+_ATPase"/>
</dbReference>
<dbReference type="PANTHER" id="PTHR43790">
    <property type="entry name" value="CARBOHYDRATE TRANSPORT ATP-BINDING PROTEIN MG119-RELATED"/>
    <property type="match status" value="1"/>
</dbReference>
<dbReference type="CDD" id="cd03216">
    <property type="entry name" value="ABC_Carb_Monos_I"/>
    <property type="match status" value="1"/>
</dbReference>
<evidence type="ECO:0000256" key="8">
    <source>
        <dbReference type="ARBA" id="ARBA00022737"/>
    </source>
</evidence>
<evidence type="ECO:0000259" key="16">
    <source>
        <dbReference type="PROSITE" id="PS50893"/>
    </source>
</evidence>
<comment type="subcellular location">
    <subcellularLocation>
        <location evidence="1">Cell inner membrane</location>
        <topology evidence="1">Peripheral membrane protein</topology>
    </subcellularLocation>
</comment>
<keyword evidence="11" id="KW-1278">Translocase</keyword>
<keyword evidence="9" id="KW-0547">Nucleotide-binding</keyword>
<feature type="domain" description="ABC transporter" evidence="16">
    <location>
        <begin position="252"/>
        <end position="496"/>
    </location>
</feature>
<keyword evidence="12" id="KW-0472">Membrane</keyword>
<dbReference type="SUPFAM" id="SSF52540">
    <property type="entry name" value="P-loop containing nucleoside triphosphate hydrolases"/>
    <property type="match status" value="2"/>
</dbReference>
<dbReference type="EMBL" id="SAXT01000005">
    <property type="protein sequence ID" value="TXJ12076.1"/>
    <property type="molecule type" value="Genomic_DNA"/>
</dbReference>
<dbReference type="SMART" id="SM00382">
    <property type="entry name" value="AAA"/>
    <property type="match status" value="2"/>
</dbReference>
<evidence type="ECO:0000313" key="18">
    <source>
        <dbReference type="Proteomes" id="UP000325116"/>
    </source>
</evidence>
<evidence type="ECO:0000256" key="6">
    <source>
        <dbReference type="ARBA" id="ARBA00022475"/>
    </source>
</evidence>
<dbReference type="PANTHER" id="PTHR43790:SF2">
    <property type="entry name" value="AUTOINDUCER 2 IMPORT ATP-BINDING PROTEIN LSRA"/>
    <property type="match status" value="1"/>
</dbReference>
<dbReference type="CDD" id="cd03215">
    <property type="entry name" value="ABC_Carb_Monos_II"/>
    <property type="match status" value="1"/>
</dbReference>
<comment type="function">
    <text evidence="13">Part of the ABC transporter complex LsrABCD involved in autoinducer 2 (AI-2) import. Responsible for energy coupling to the transport system.</text>
</comment>
<keyword evidence="7" id="KW-0762">Sugar transport</keyword>
<comment type="caution">
    <text evidence="17">The sequence shown here is derived from an EMBL/GenBank/DDBJ whole genome shotgun (WGS) entry which is preliminary data.</text>
</comment>
<dbReference type="Proteomes" id="UP000325116">
    <property type="component" value="Unassembled WGS sequence"/>
</dbReference>
<evidence type="ECO:0000256" key="13">
    <source>
        <dbReference type="ARBA" id="ARBA00023747"/>
    </source>
</evidence>
<dbReference type="InterPro" id="IPR003439">
    <property type="entry name" value="ABC_transporter-like_ATP-bd"/>
</dbReference>
<evidence type="ECO:0000256" key="4">
    <source>
        <dbReference type="ARBA" id="ARBA00019459"/>
    </source>
</evidence>
<dbReference type="InterPro" id="IPR027417">
    <property type="entry name" value="P-loop_NTPase"/>
</dbReference>
<organism evidence="17 18">
    <name type="scientific">Brachyspira aalborgi</name>
    <dbReference type="NCBI Taxonomy" id="29522"/>
    <lineage>
        <taxon>Bacteria</taxon>
        <taxon>Pseudomonadati</taxon>
        <taxon>Spirochaetota</taxon>
        <taxon>Spirochaetia</taxon>
        <taxon>Brachyspirales</taxon>
        <taxon>Brachyspiraceae</taxon>
        <taxon>Brachyspira</taxon>
    </lineage>
</organism>
<evidence type="ECO:0000256" key="7">
    <source>
        <dbReference type="ARBA" id="ARBA00022597"/>
    </source>
</evidence>
<protein>
    <recommendedName>
        <fullName evidence="4">Autoinducer 2 import ATP-binding protein LsrA</fullName>
        <ecNumber evidence="14">7.6.2.13</ecNumber>
    </recommendedName>
</protein>
<keyword evidence="8" id="KW-0677">Repeat</keyword>
<evidence type="ECO:0000256" key="14">
    <source>
        <dbReference type="ARBA" id="ARBA00023798"/>
    </source>
</evidence>
<dbReference type="GO" id="GO:0005886">
    <property type="term" value="C:plasma membrane"/>
    <property type="evidence" value="ECO:0007669"/>
    <property type="project" value="UniProtKB-SubCell"/>
</dbReference>
<dbReference type="AlphaFoldDB" id="A0A5C8CGN8"/>
<keyword evidence="5" id="KW-0813">Transport</keyword>
<dbReference type="PROSITE" id="PS00211">
    <property type="entry name" value="ABC_TRANSPORTER_1"/>
    <property type="match status" value="1"/>
</dbReference>
<sequence>MADIVFRAKNISKSFFGIPVLKNINLDMNKGEVHAILGENGAGKSTLIKIIGGIYECDIGELFLEGKRVIFNKAADAINNGIITIHQELNMCAHLTVMENLFLAREYRKNLLFLDKQKMREKAKEYLEKFSMENEIDSVIKKLPISKQQIVEIARAVSLSSKVLIMDEPTSSLSNRETDKLFEIINNLKSEGISIIYISHRLEELEYIADRITVLRDGNFIMSKEYKDTDMDEIISAMAGRTITDKYPKINVEIGETIFKAKNIICEPFFRDISFEVKKGEILGFAGLVGAGRTKIAKSLFGVFKIQKGEIFLNGNKIEVKNIKDAIKNGIVYIPEDRKHEGLALKMSIWQNDIMPNMNRFSNPIFIKIKKLFKSLIKLQEDLKIKMRNPKDKVQFLSGGNQQKVMIGKWILNNPFLFIFDEPTRGVDVNSKISIYNIINELKKSGHGIMVISSELPELLGICDKIIVVSSGRITGEVYPQKTTQEEILRYATINYDF</sequence>
<dbReference type="Pfam" id="PF00005">
    <property type="entry name" value="ABC_tran"/>
    <property type="match status" value="2"/>
</dbReference>
<evidence type="ECO:0000256" key="11">
    <source>
        <dbReference type="ARBA" id="ARBA00022967"/>
    </source>
</evidence>
<comment type="subunit">
    <text evidence="3">The complex is composed of two ATP-binding proteins (LsrA), two transmembrane proteins (LsrC and LsrD) and a solute-binding protein (LsrB).</text>
</comment>
<evidence type="ECO:0000256" key="2">
    <source>
        <dbReference type="ARBA" id="ARBA00009404"/>
    </source>
</evidence>
<evidence type="ECO:0000256" key="5">
    <source>
        <dbReference type="ARBA" id="ARBA00022448"/>
    </source>
</evidence>
<evidence type="ECO:0000256" key="12">
    <source>
        <dbReference type="ARBA" id="ARBA00023136"/>
    </source>
</evidence>
<keyword evidence="10 17" id="KW-0067">ATP-binding</keyword>
<dbReference type="InterPro" id="IPR050107">
    <property type="entry name" value="ABC_carbohydrate_import_ATPase"/>
</dbReference>
<evidence type="ECO:0000256" key="9">
    <source>
        <dbReference type="ARBA" id="ARBA00022741"/>
    </source>
</evidence>
<evidence type="ECO:0000256" key="15">
    <source>
        <dbReference type="ARBA" id="ARBA00034076"/>
    </source>
</evidence>
<dbReference type="GO" id="GO:0005524">
    <property type="term" value="F:ATP binding"/>
    <property type="evidence" value="ECO:0007669"/>
    <property type="project" value="UniProtKB-KW"/>
</dbReference>
<dbReference type="FunFam" id="3.40.50.300:FF:000127">
    <property type="entry name" value="Ribose import ATP-binding protein RbsA"/>
    <property type="match status" value="1"/>
</dbReference>